<accession>A0A9D2GVS9</accession>
<evidence type="ECO:0000313" key="4">
    <source>
        <dbReference type="Proteomes" id="UP000824176"/>
    </source>
</evidence>
<dbReference type="Pfam" id="PF01075">
    <property type="entry name" value="Glyco_transf_9"/>
    <property type="match status" value="1"/>
</dbReference>
<keyword evidence="1" id="KW-0328">Glycosyltransferase</keyword>
<sequence>MKFDFGRKKIKKLIDNSVLKKKDSLIGLPVLFALTGFSNIRQVHKPEVVNKIALLKITSVRDVLFTAQSVKALKKAYPNAKITYFTGEDNFNTASIIPGIDNAVRLFHNDLSKSMKIVKNAGHFDLWIDFGAWSRFEAIMSQTAKASYKIGFKTDGEHRHFAYDKAADYSFDIHETANYAFLLSSIGIHVDNNIVEKNHEEDNQKLVVIDIFADNQDQNTRKYSQNNWKVIVEHLNKAGYRAALIGDKKDIEEAENFNELAGSKADIDFLVGRLDFSDKLKLISTSSLVIAGDTSILHIGAFLGRKVIGLYGPTDKNRYGPVGKNVYVISSNGCSGCQNLYGDEKCTMDKPDCMESIPVETVLHKIDEVLGVNVE</sequence>
<dbReference type="GO" id="GO:0009244">
    <property type="term" value="P:lipopolysaccharide core region biosynthetic process"/>
    <property type="evidence" value="ECO:0007669"/>
    <property type="project" value="TreeGrafter"/>
</dbReference>
<proteinExistence type="predicted"/>
<name>A0A9D2GVS9_9BACT</name>
<dbReference type="InterPro" id="IPR051199">
    <property type="entry name" value="LPS_LOS_Heptosyltrfase"/>
</dbReference>
<organism evidence="3 4">
    <name type="scientific">Candidatus Mucispirillum faecigallinarum</name>
    <dbReference type="NCBI Taxonomy" id="2838699"/>
    <lineage>
        <taxon>Bacteria</taxon>
        <taxon>Pseudomonadati</taxon>
        <taxon>Deferribacterota</taxon>
        <taxon>Deferribacteres</taxon>
        <taxon>Deferribacterales</taxon>
        <taxon>Mucispirillaceae</taxon>
        <taxon>Mucispirillum</taxon>
    </lineage>
</organism>
<dbReference type="SUPFAM" id="SSF53756">
    <property type="entry name" value="UDP-Glycosyltransferase/glycogen phosphorylase"/>
    <property type="match status" value="1"/>
</dbReference>
<dbReference type="Gene3D" id="3.40.50.2000">
    <property type="entry name" value="Glycogen Phosphorylase B"/>
    <property type="match status" value="2"/>
</dbReference>
<dbReference type="Proteomes" id="UP000824176">
    <property type="component" value="Unassembled WGS sequence"/>
</dbReference>
<dbReference type="GO" id="GO:0008713">
    <property type="term" value="F:ADP-heptose-lipopolysaccharide heptosyltransferase activity"/>
    <property type="evidence" value="ECO:0007669"/>
    <property type="project" value="TreeGrafter"/>
</dbReference>
<reference evidence="3" key="1">
    <citation type="journal article" date="2021" name="PeerJ">
        <title>Extensive microbial diversity within the chicken gut microbiome revealed by metagenomics and culture.</title>
        <authorList>
            <person name="Gilroy R."/>
            <person name="Ravi A."/>
            <person name="Getino M."/>
            <person name="Pursley I."/>
            <person name="Horton D.L."/>
            <person name="Alikhan N.F."/>
            <person name="Baker D."/>
            <person name="Gharbi K."/>
            <person name="Hall N."/>
            <person name="Watson M."/>
            <person name="Adriaenssens E.M."/>
            <person name="Foster-Nyarko E."/>
            <person name="Jarju S."/>
            <person name="Secka A."/>
            <person name="Antonio M."/>
            <person name="Oren A."/>
            <person name="Chaudhuri R.R."/>
            <person name="La Ragione R."/>
            <person name="Hildebrand F."/>
            <person name="Pallen M.J."/>
        </authorList>
    </citation>
    <scope>NUCLEOTIDE SEQUENCE</scope>
    <source>
        <strain evidence="3">ChiW4-1371</strain>
    </source>
</reference>
<keyword evidence="2" id="KW-0808">Transferase</keyword>
<dbReference type="InterPro" id="IPR002201">
    <property type="entry name" value="Glyco_trans_9"/>
</dbReference>
<evidence type="ECO:0000256" key="2">
    <source>
        <dbReference type="ARBA" id="ARBA00022679"/>
    </source>
</evidence>
<dbReference type="CDD" id="cd03789">
    <property type="entry name" value="GT9_LPS_heptosyltransferase"/>
    <property type="match status" value="1"/>
</dbReference>
<dbReference type="GO" id="GO:0005829">
    <property type="term" value="C:cytosol"/>
    <property type="evidence" value="ECO:0007669"/>
    <property type="project" value="TreeGrafter"/>
</dbReference>
<gene>
    <name evidence="3" type="ORF">H9804_08010</name>
</gene>
<comment type="caution">
    <text evidence="3">The sequence shown here is derived from an EMBL/GenBank/DDBJ whole genome shotgun (WGS) entry which is preliminary data.</text>
</comment>
<evidence type="ECO:0000313" key="3">
    <source>
        <dbReference type="EMBL" id="HIZ89876.1"/>
    </source>
</evidence>
<reference evidence="3" key="2">
    <citation type="submission" date="2021-04" db="EMBL/GenBank/DDBJ databases">
        <authorList>
            <person name="Gilroy R."/>
        </authorList>
    </citation>
    <scope>NUCLEOTIDE SEQUENCE</scope>
    <source>
        <strain evidence="3">ChiW4-1371</strain>
    </source>
</reference>
<dbReference type="EMBL" id="DXAQ01000122">
    <property type="protein sequence ID" value="HIZ89876.1"/>
    <property type="molecule type" value="Genomic_DNA"/>
</dbReference>
<protein>
    <submittedName>
        <fullName evidence="3">Glycosyltransferase family 9 protein</fullName>
    </submittedName>
</protein>
<dbReference type="AlphaFoldDB" id="A0A9D2GVS9"/>
<dbReference type="PANTHER" id="PTHR30160">
    <property type="entry name" value="TETRAACYLDISACCHARIDE 4'-KINASE-RELATED"/>
    <property type="match status" value="1"/>
</dbReference>
<evidence type="ECO:0000256" key="1">
    <source>
        <dbReference type="ARBA" id="ARBA00022676"/>
    </source>
</evidence>